<proteinExistence type="predicted"/>
<evidence type="ECO:0000313" key="1">
    <source>
        <dbReference type="EMBL" id="KAK8891755.1"/>
    </source>
</evidence>
<accession>A0ABR2KP39</accession>
<dbReference type="EMBL" id="JAPFFF010000004">
    <property type="protein sequence ID" value="KAK8891755.1"/>
    <property type="molecule type" value="Genomic_DNA"/>
</dbReference>
<name>A0ABR2KP39_9EUKA</name>
<organism evidence="1 2">
    <name type="scientific">Tritrichomonas musculus</name>
    <dbReference type="NCBI Taxonomy" id="1915356"/>
    <lineage>
        <taxon>Eukaryota</taxon>
        <taxon>Metamonada</taxon>
        <taxon>Parabasalia</taxon>
        <taxon>Tritrichomonadida</taxon>
        <taxon>Tritrichomonadidae</taxon>
        <taxon>Tritrichomonas</taxon>
    </lineage>
</organism>
<dbReference type="Proteomes" id="UP001470230">
    <property type="component" value="Unassembled WGS sequence"/>
</dbReference>
<comment type="caution">
    <text evidence="1">The sequence shown here is derived from an EMBL/GenBank/DDBJ whole genome shotgun (WGS) entry which is preliminary data.</text>
</comment>
<gene>
    <name evidence="1" type="ORF">M9Y10_028975</name>
</gene>
<keyword evidence="2" id="KW-1185">Reference proteome</keyword>
<protein>
    <submittedName>
        <fullName evidence="1">Uncharacterized protein</fullName>
    </submittedName>
</protein>
<evidence type="ECO:0000313" key="2">
    <source>
        <dbReference type="Proteomes" id="UP001470230"/>
    </source>
</evidence>
<reference evidence="1 2" key="1">
    <citation type="submission" date="2024-04" db="EMBL/GenBank/DDBJ databases">
        <title>Tritrichomonas musculus Genome.</title>
        <authorList>
            <person name="Alves-Ferreira E."/>
            <person name="Grigg M."/>
            <person name="Lorenzi H."/>
            <person name="Galac M."/>
        </authorList>
    </citation>
    <scope>NUCLEOTIDE SEQUENCE [LARGE SCALE GENOMIC DNA]</scope>
    <source>
        <strain evidence="1 2">EAF2021</strain>
    </source>
</reference>
<sequence>MTFYKPIISVPTFTVDNQSPFNLDISEPISENEEVEVPKTKIHVEPTVNQMILSNEFQTYVYLANSLNYRNQLHQLNKEQIFDKHYYLDNFQ</sequence>